<evidence type="ECO:0000256" key="1">
    <source>
        <dbReference type="SAM" id="MobiDB-lite"/>
    </source>
</evidence>
<dbReference type="EMBL" id="BJWL01000024">
    <property type="protein sequence ID" value="GFZ15117.1"/>
    <property type="molecule type" value="Genomic_DNA"/>
</dbReference>
<keyword evidence="3" id="KW-1185">Reference proteome</keyword>
<proteinExistence type="predicted"/>
<gene>
    <name evidence="2" type="ORF">Acr_24g0013070</name>
</gene>
<name>A0A7J0GW91_9ERIC</name>
<dbReference type="Proteomes" id="UP000585474">
    <property type="component" value="Unassembled WGS sequence"/>
</dbReference>
<organism evidence="2 3">
    <name type="scientific">Actinidia rufa</name>
    <dbReference type="NCBI Taxonomy" id="165716"/>
    <lineage>
        <taxon>Eukaryota</taxon>
        <taxon>Viridiplantae</taxon>
        <taxon>Streptophyta</taxon>
        <taxon>Embryophyta</taxon>
        <taxon>Tracheophyta</taxon>
        <taxon>Spermatophyta</taxon>
        <taxon>Magnoliopsida</taxon>
        <taxon>eudicotyledons</taxon>
        <taxon>Gunneridae</taxon>
        <taxon>Pentapetalae</taxon>
        <taxon>asterids</taxon>
        <taxon>Ericales</taxon>
        <taxon>Actinidiaceae</taxon>
        <taxon>Actinidia</taxon>
    </lineage>
</organism>
<reference evidence="2 3" key="1">
    <citation type="submission" date="2019-07" db="EMBL/GenBank/DDBJ databases">
        <title>De Novo Assembly of kiwifruit Actinidia rufa.</title>
        <authorList>
            <person name="Sugita-Konishi S."/>
            <person name="Sato K."/>
            <person name="Mori E."/>
            <person name="Abe Y."/>
            <person name="Kisaki G."/>
            <person name="Hamano K."/>
            <person name="Suezawa K."/>
            <person name="Otani M."/>
            <person name="Fukuda T."/>
            <person name="Manabe T."/>
            <person name="Gomi K."/>
            <person name="Tabuchi M."/>
            <person name="Akimitsu K."/>
            <person name="Kataoka I."/>
        </authorList>
    </citation>
    <scope>NUCLEOTIDE SEQUENCE [LARGE SCALE GENOMIC DNA]</scope>
    <source>
        <strain evidence="3">cv. Fuchu</strain>
    </source>
</reference>
<sequence>MTMPRPQPHSRTYRRHGVDTPSRRRTGSLRAVGGTGSPRSQRPCKCPIPKIQIQVVGPPKFTSGGPSGFRPT</sequence>
<dbReference type="AlphaFoldDB" id="A0A7J0GW91"/>
<protein>
    <submittedName>
        <fullName evidence="2">Uncharacterized protein</fullName>
    </submittedName>
</protein>
<feature type="region of interest" description="Disordered" evidence="1">
    <location>
        <begin position="1"/>
        <end position="45"/>
    </location>
</feature>
<comment type="caution">
    <text evidence="2">The sequence shown here is derived from an EMBL/GenBank/DDBJ whole genome shotgun (WGS) entry which is preliminary data.</text>
</comment>
<accession>A0A7J0GW91</accession>
<evidence type="ECO:0000313" key="2">
    <source>
        <dbReference type="EMBL" id="GFZ15117.1"/>
    </source>
</evidence>
<evidence type="ECO:0000313" key="3">
    <source>
        <dbReference type="Proteomes" id="UP000585474"/>
    </source>
</evidence>